<dbReference type="AlphaFoldDB" id="A0AAV4RTU8"/>
<organism evidence="3 4">
    <name type="scientific">Caerostris extrusa</name>
    <name type="common">Bark spider</name>
    <name type="synonym">Caerostris bankana</name>
    <dbReference type="NCBI Taxonomy" id="172846"/>
    <lineage>
        <taxon>Eukaryota</taxon>
        <taxon>Metazoa</taxon>
        <taxon>Ecdysozoa</taxon>
        <taxon>Arthropoda</taxon>
        <taxon>Chelicerata</taxon>
        <taxon>Arachnida</taxon>
        <taxon>Araneae</taxon>
        <taxon>Araneomorphae</taxon>
        <taxon>Entelegynae</taxon>
        <taxon>Araneoidea</taxon>
        <taxon>Araneidae</taxon>
        <taxon>Caerostris</taxon>
    </lineage>
</organism>
<keyword evidence="4" id="KW-1185">Reference proteome</keyword>
<feature type="compositionally biased region" description="Basic and acidic residues" evidence="2">
    <location>
        <begin position="193"/>
        <end position="206"/>
    </location>
</feature>
<evidence type="ECO:0000256" key="1">
    <source>
        <dbReference type="SAM" id="Coils"/>
    </source>
</evidence>
<comment type="caution">
    <text evidence="3">The sequence shown here is derived from an EMBL/GenBank/DDBJ whole genome shotgun (WGS) entry which is preliminary data.</text>
</comment>
<feature type="coiled-coil region" evidence="1">
    <location>
        <begin position="353"/>
        <end position="380"/>
    </location>
</feature>
<dbReference type="EMBL" id="BPLR01008303">
    <property type="protein sequence ID" value="GIY23720.1"/>
    <property type="molecule type" value="Genomic_DNA"/>
</dbReference>
<keyword evidence="1" id="KW-0175">Coiled coil</keyword>
<name>A0AAV4RTU8_CAEEX</name>
<feature type="compositionally biased region" description="Polar residues" evidence="2">
    <location>
        <begin position="182"/>
        <end position="192"/>
    </location>
</feature>
<gene>
    <name evidence="3" type="primary">AVEN_152272_1</name>
    <name evidence="3" type="ORF">CEXT_632581</name>
</gene>
<proteinExistence type="predicted"/>
<protein>
    <recommendedName>
        <fullName evidence="5">Cell division protein</fullName>
    </recommendedName>
</protein>
<evidence type="ECO:0000256" key="2">
    <source>
        <dbReference type="SAM" id="MobiDB-lite"/>
    </source>
</evidence>
<evidence type="ECO:0008006" key="5">
    <source>
        <dbReference type="Google" id="ProtNLM"/>
    </source>
</evidence>
<evidence type="ECO:0000313" key="4">
    <source>
        <dbReference type="Proteomes" id="UP001054945"/>
    </source>
</evidence>
<dbReference type="Proteomes" id="UP001054945">
    <property type="component" value="Unassembled WGS sequence"/>
</dbReference>
<reference evidence="3 4" key="1">
    <citation type="submission" date="2021-06" db="EMBL/GenBank/DDBJ databases">
        <title>Caerostris extrusa draft genome.</title>
        <authorList>
            <person name="Kono N."/>
            <person name="Arakawa K."/>
        </authorList>
    </citation>
    <scope>NUCLEOTIDE SEQUENCE [LARGE SCALE GENOMIC DNA]</scope>
</reference>
<evidence type="ECO:0000313" key="3">
    <source>
        <dbReference type="EMBL" id="GIY23720.1"/>
    </source>
</evidence>
<sequence length="799" mass="94291">MPTRNVRNADILKMVRFTKMETTESIASSQSRSAIGLSRQTRFFAPKRFSFEIRMKHTVRQETRRVDNYFRKNRQSVRNLPILKSTESSVERKAGSKLQQPRYERYLLVPKRELKIPSEERQIRLTNVRRTRNNIRTNAIDYGNQVITMSSRRNGKNLSTLPLRADANRYRFVGITDIRLQAKTSRSSTRSHQGQDKNEHISRQDRVQIRDAKDIRKFSRNNRDVSARRSTVSKQIPVRYDEKEIQGVLNIRIVETRNTNRRQERQFSRYLSNLSSQSRRHLGNGRKENRVTRVSTPIINGERLSRNVRNTRSTTRSHQDQEEKRADFWTISSAISKQIPIRFETQGILNIRIVETRNTNRRQERQLSRYLANLSSQNRRHLGSERKENHVARVSAPIVNDRRFSRKDSRRTQERRIIQNRNLRMESMTKFGMRKTSQNENEIEQKIAAVTRYDQRFSTRSVPQSSRTDRSNERFHEIRNRCRTEEARNIRSRRTNVETRQPVNLLKARNIIHGIFIRSITKDNGISRDRRYISCKPGDVNLSELKESRLTRRIGGKERRYATKMNFDMNRKIISIRYGISNENRLRTSQQSRRVQNEMRDFRRLGLNGKENRFEVRMKGSGSIRINKIKDELRQSNRRIYSGFSRQIPFQSTEKPQRQLRSRTSYENQQRISARFVPNHSNVISKVFSSSNFTSKGNIRFSAKVPNEKSHEKFLISTDRRANQRKLFTESKSLSSKGMNWNLYEYISAYKLNSFISFVLNAMLGLSVVIVSADDKSKNFISRTMTPIVNSFSKFISAL</sequence>
<feature type="region of interest" description="Disordered" evidence="2">
    <location>
        <begin position="182"/>
        <end position="206"/>
    </location>
</feature>
<accession>A0AAV4RTU8</accession>